<accession>A0ABR1YMG0</accession>
<reference evidence="1 2" key="1">
    <citation type="submission" date="2024-04" db="EMBL/GenBank/DDBJ databases">
        <title>Phyllosticta paracitricarpa is synonymous to the EU quarantine fungus P. citricarpa based on phylogenomic analyses.</title>
        <authorList>
            <consortium name="Lawrence Berkeley National Laboratory"/>
            <person name="Van Ingen-Buijs V.A."/>
            <person name="Van Westerhoven A.C."/>
            <person name="Haridas S."/>
            <person name="Skiadas P."/>
            <person name="Martin F."/>
            <person name="Groenewald J.Z."/>
            <person name="Crous P.W."/>
            <person name="Seidl M.F."/>
        </authorList>
    </citation>
    <scope>NUCLEOTIDE SEQUENCE [LARGE SCALE GENOMIC DNA]</scope>
    <source>
        <strain evidence="1 2">CBS 123374</strain>
    </source>
</reference>
<feature type="non-terminal residue" evidence="1">
    <location>
        <position position="1"/>
    </location>
</feature>
<keyword evidence="2" id="KW-1185">Reference proteome</keyword>
<dbReference type="Proteomes" id="UP001492380">
    <property type="component" value="Unassembled WGS sequence"/>
</dbReference>
<gene>
    <name evidence="1" type="ORF">HDK90DRAFT_535210</name>
</gene>
<protein>
    <submittedName>
        <fullName evidence="1">Uncharacterized protein</fullName>
    </submittedName>
</protein>
<evidence type="ECO:0000313" key="1">
    <source>
        <dbReference type="EMBL" id="KAK8232471.1"/>
    </source>
</evidence>
<evidence type="ECO:0000313" key="2">
    <source>
        <dbReference type="Proteomes" id="UP001492380"/>
    </source>
</evidence>
<organism evidence="1 2">
    <name type="scientific">Phyllosticta capitalensis</name>
    <dbReference type="NCBI Taxonomy" id="121624"/>
    <lineage>
        <taxon>Eukaryota</taxon>
        <taxon>Fungi</taxon>
        <taxon>Dikarya</taxon>
        <taxon>Ascomycota</taxon>
        <taxon>Pezizomycotina</taxon>
        <taxon>Dothideomycetes</taxon>
        <taxon>Dothideomycetes incertae sedis</taxon>
        <taxon>Botryosphaeriales</taxon>
        <taxon>Phyllostictaceae</taxon>
        <taxon>Phyllosticta</taxon>
    </lineage>
</organism>
<dbReference type="EMBL" id="JBBWRZ010000007">
    <property type="protein sequence ID" value="KAK8232471.1"/>
    <property type="molecule type" value="Genomic_DNA"/>
</dbReference>
<name>A0ABR1YMG0_9PEZI</name>
<sequence length="88" mass="9592">AARLQRSRGNLERLRVLLAKLQSGSVQGQASTSKRRQKTRTTVICPPVPYVANTVCIISCVGGFCNAFTDAGTKVWRKGEGWGFIPAR</sequence>
<comment type="caution">
    <text evidence="1">The sequence shown here is derived from an EMBL/GenBank/DDBJ whole genome shotgun (WGS) entry which is preliminary data.</text>
</comment>
<proteinExistence type="predicted"/>